<evidence type="ECO:0000256" key="2">
    <source>
        <dbReference type="ARBA" id="ARBA00022630"/>
    </source>
</evidence>
<sequence>MPAVMWFRRDLRLLDNPALLEAAAASTDGRVIPLFVLDPALWEPAGHVRQAYLIASLSSLNDALDGHLLIRGGNPADVVREVARASGAASVHIAADFGPYGRRRDEAVEQALGDVPLVRTGSPYAVAPGRVTKGDGTSYRVFTPFYRAWMNHGWRAPAGDVPTGTIWWQALESQALPAAPDLGSIQLPAAGEQAAWERWEAFRSSALADYDAQRNRADLAGTSVMGHHLKWGEIHPRSLLAELSDTDEVFRKEICWREFYAEVLEQRPDSARVSLNARFDTGMRWNTGPDADEAFTAWAQGRTGYPFVDAGMRQLRAEGWMHNRVRMVVASFLVKDLHLQWQRGAAEFMHWLRDGDIASNAHGWQWTAGCGTDASPFYRVFNPVAQGLRFDPDGDYVRRYVPELAHLTGASAHEPWDQPDGYDHGYPPRIVDHKIEREVALADLAATKAL</sequence>
<name>A0A6J7PB98_9ZZZZ</name>
<dbReference type="PROSITE" id="PS51645">
    <property type="entry name" value="PHR_CRY_ALPHA_BETA"/>
    <property type="match status" value="1"/>
</dbReference>
<reference evidence="6" key="1">
    <citation type="submission" date="2020-05" db="EMBL/GenBank/DDBJ databases">
        <authorList>
            <person name="Chiriac C."/>
            <person name="Salcher M."/>
            <person name="Ghai R."/>
            <person name="Kavagutti S V."/>
        </authorList>
    </citation>
    <scope>NUCLEOTIDE SEQUENCE</scope>
</reference>
<dbReference type="InterPro" id="IPR005101">
    <property type="entry name" value="Cryptochr/Photolyase_FAD-bd"/>
</dbReference>
<keyword evidence="4" id="KW-0157">Chromophore</keyword>
<evidence type="ECO:0000259" key="5">
    <source>
        <dbReference type="PROSITE" id="PS51645"/>
    </source>
</evidence>
<dbReference type="GO" id="GO:0003904">
    <property type="term" value="F:deoxyribodipyrimidine photo-lyase activity"/>
    <property type="evidence" value="ECO:0007669"/>
    <property type="project" value="TreeGrafter"/>
</dbReference>
<dbReference type="Gene3D" id="3.40.50.620">
    <property type="entry name" value="HUPs"/>
    <property type="match status" value="1"/>
</dbReference>
<keyword evidence="2" id="KW-0285">Flavoprotein</keyword>
<evidence type="ECO:0000313" key="6">
    <source>
        <dbReference type="EMBL" id="CAB4999204.1"/>
    </source>
</evidence>
<proteinExistence type="predicted"/>
<dbReference type="GO" id="GO:0071949">
    <property type="term" value="F:FAD binding"/>
    <property type="evidence" value="ECO:0007669"/>
    <property type="project" value="TreeGrafter"/>
</dbReference>
<comment type="cofactor">
    <cofactor evidence="1">
        <name>FAD</name>
        <dbReference type="ChEBI" id="CHEBI:57692"/>
    </cofactor>
</comment>
<dbReference type="Pfam" id="PF00875">
    <property type="entry name" value="DNA_photolyase"/>
    <property type="match status" value="1"/>
</dbReference>
<dbReference type="InterPro" id="IPR036134">
    <property type="entry name" value="Crypto/Photolyase_FAD-like_sf"/>
</dbReference>
<dbReference type="Pfam" id="PF03441">
    <property type="entry name" value="FAD_binding_7"/>
    <property type="match status" value="1"/>
</dbReference>
<dbReference type="InterPro" id="IPR006050">
    <property type="entry name" value="DNA_photolyase_N"/>
</dbReference>
<dbReference type="SUPFAM" id="SSF48173">
    <property type="entry name" value="Cryptochrome/photolyase FAD-binding domain"/>
    <property type="match status" value="1"/>
</dbReference>
<dbReference type="InterPro" id="IPR018394">
    <property type="entry name" value="DNA_photolyase_1_CS_C"/>
</dbReference>
<evidence type="ECO:0000256" key="3">
    <source>
        <dbReference type="ARBA" id="ARBA00022827"/>
    </source>
</evidence>
<evidence type="ECO:0000256" key="1">
    <source>
        <dbReference type="ARBA" id="ARBA00001974"/>
    </source>
</evidence>
<dbReference type="SUPFAM" id="SSF52425">
    <property type="entry name" value="Cryptochrome/photolyase, N-terminal domain"/>
    <property type="match status" value="1"/>
</dbReference>
<dbReference type="Gene3D" id="1.25.40.80">
    <property type="match status" value="1"/>
</dbReference>
<dbReference type="GO" id="GO:0006950">
    <property type="term" value="P:response to stress"/>
    <property type="evidence" value="ECO:0007669"/>
    <property type="project" value="UniProtKB-ARBA"/>
</dbReference>
<accession>A0A6J7PB98</accession>
<dbReference type="InterPro" id="IPR002081">
    <property type="entry name" value="Cryptochrome/DNA_photolyase_1"/>
</dbReference>
<dbReference type="Gene3D" id="1.10.579.10">
    <property type="entry name" value="DNA Cyclobutane Dipyrimidine Photolyase, subunit A, domain 3"/>
    <property type="match status" value="1"/>
</dbReference>
<dbReference type="PROSITE" id="PS00691">
    <property type="entry name" value="DNA_PHOTOLYASES_1_2"/>
    <property type="match status" value="1"/>
</dbReference>
<keyword evidence="3" id="KW-0274">FAD</keyword>
<organism evidence="6">
    <name type="scientific">freshwater metagenome</name>
    <dbReference type="NCBI Taxonomy" id="449393"/>
    <lineage>
        <taxon>unclassified sequences</taxon>
        <taxon>metagenomes</taxon>
        <taxon>ecological metagenomes</taxon>
    </lineage>
</organism>
<dbReference type="PANTHER" id="PTHR11455:SF9">
    <property type="entry name" value="CRYPTOCHROME CIRCADIAN CLOCK 5 ISOFORM X1"/>
    <property type="match status" value="1"/>
</dbReference>
<dbReference type="GO" id="GO:0003677">
    <property type="term" value="F:DNA binding"/>
    <property type="evidence" value="ECO:0007669"/>
    <property type="project" value="TreeGrafter"/>
</dbReference>
<dbReference type="PRINTS" id="PR00147">
    <property type="entry name" value="DNAPHOTLYASE"/>
</dbReference>
<dbReference type="GO" id="GO:0009416">
    <property type="term" value="P:response to light stimulus"/>
    <property type="evidence" value="ECO:0007669"/>
    <property type="project" value="TreeGrafter"/>
</dbReference>
<gene>
    <name evidence="6" type="ORF">UFOPK3957_01472</name>
</gene>
<dbReference type="EMBL" id="CAFBOM010000273">
    <property type="protein sequence ID" value="CAB4999204.1"/>
    <property type="molecule type" value="Genomic_DNA"/>
</dbReference>
<feature type="domain" description="Photolyase/cryptochrome alpha/beta" evidence="5">
    <location>
        <begin position="1"/>
        <end position="128"/>
    </location>
</feature>
<dbReference type="InterPro" id="IPR014729">
    <property type="entry name" value="Rossmann-like_a/b/a_fold"/>
</dbReference>
<dbReference type="PANTHER" id="PTHR11455">
    <property type="entry name" value="CRYPTOCHROME"/>
    <property type="match status" value="1"/>
</dbReference>
<dbReference type="AlphaFoldDB" id="A0A6J7PB98"/>
<dbReference type="GO" id="GO:0006139">
    <property type="term" value="P:nucleobase-containing compound metabolic process"/>
    <property type="evidence" value="ECO:0007669"/>
    <property type="project" value="UniProtKB-ARBA"/>
</dbReference>
<protein>
    <submittedName>
        <fullName evidence="6">Unannotated protein</fullName>
    </submittedName>
</protein>
<evidence type="ECO:0000256" key="4">
    <source>
        <dbReference type="ARBA" id="ARBA00022991"/>
    </source>
</evidence>
<dbReference type="InterPro" id="IPR036155">
    <property type="entry name" value="Crypto/Photolyase_N_sf"/>
</dbReference>